<evidence type="ECO:0000259" key="2">
    <source>
        <dbReference type="Pfam" id="PF03795"/>
    </source>
</evidence>
<dbReference type="Gene3D" id="3.30.70.1060">
    <property type="entry name" value="Dimeric alpha+beta barrel"/>
    <property type="match status" value="1"/>
</dbReference>
<evidence type="ECO:0000313" key="3">
    <source>
        <dbReference type="EMBL" id="TDV41729.1"/>
    </source>
</evidence>
<accession>A0A4R7UY00</accession>
<dbReference type="SUPFAM" id="SSF54909">
    <property type="entry name" value="Dimeric alpha+beta barrel"/>
    <property type="match status" value="1"/>
</dbReference>
<dbReference type="AlphaFoldDB" id="A0A4R7UY00"/>
<evidence type="ECO:0000313" key="4">
    <source>
        <dbReference type="Proteomes" id="UP000294927"/>
    </source>
</evidence>
<reference evidence="3 4" key="1">
    <citation type="submission" date="2019-03" db="EMBL/GenBank/DDBJ databases">
        <title>Genomic Encyclopedia of Archaeal and Bacterial Type Strains, Phase II (KMG-II): from individual species to whole genera.</title>
        <authorList>
            <person name="Goeker M."/>
        </authorList>
    </citation>
    <scope>NUCLEOTIDE SEQUENCE [LARGE SCALE GENOMIC DNA]</scope>
    <source>
        <strain evidence="3 4">DSM 45499</strain>
    </source>
</reference>
<organism evidence="3 4">
    <name type="scientific">Actinophytocola oryzae</name>
    <dbReference type="NCBI Taxonomy" id="502181"/>
    <lineage>
        <taxon>Bacteria</taxon>
        <taxon>Bacillati</taxon>
        <taxon>Actinomycetota</taxon>
        <taxon>Actinomycetes</taxon>
        <taxon>Pseudonocardiales</taxon>
        <taxon>Pseudonocardiaceae</taxon>
    </lineage>
</organism>
<sequence length="129" mass="14259">MLFMCAMHCENRESMTPMRYLLLIGGEDDGSSTTSQEVCGEDDAVAWADEMTRRRVLLNGQVLRPPEDATTVRVRDGEILLSDGPFAETKEQIGGLCVIECADLDEALEIAAAHPVAKYGMVEVRPIWE</sequence>
<dbReference type="EMBL" id="SOCP01000019">
    <property type="protein sequence ID" value="TDV41729.1"/>
    <property type="molecule type" value="Genomic_DNA"/>
</dbReference>
<protein>
    <recommendedName>
        <fullName evidence="2">YCII-related domain-containing protein</fullName>
    </recommendedName>
</protein>
<evidence type="ECO:0000256" key="1">
    <source>
        <dbReference type="ARBA" id="ARBA00007689"/>
    </source>
</evidence>
<proteinExistence type="inferred from homology"/>
<name>A0A4R7UY00_9PSEU</name>
<dbReference type="InterPro" id="IPR005545">
    <property type="entry name" value="YCII"/>
</dbReference>
<dbReference type="Proteomes" id="UP000294927">
    <property type="component" value="Unassembled WGS sequence"/>
</dbReference>
<feature type="domain" description="YCII-related" evidence="2">
    <location>
        <begin position="18"/>
        <end position="129"/>
    </location>
</feature>
<comment type="similarity">
    <text evidence="1">Belongs to the YciI family.</text>
</comment>
<gene>
    <name evidence="3" type="ORF">CLV71_11951</name>
</gene>
<dbReference type="PANTHER" id="PTHR35174">
    <property type="entry name" value="BLL7171 PROTEIN-RELATED"/>
    <property type="match status" value="1"/>
</dbReference>
<dbReference type="Pfam" id="PF03795">
    <property type="entry name" value="YCII"/>
    <property type="match status" value="1"/>
</dbReference>
<comment type="caution">
    <text evidence="3">The sequence shown here is derived from an EMBL/GenBank/DDBJ whole genome shotgun (WGS) entry which is preliminary data.</text>
</comment>
<dbReference type="InterPro" id="IPR011008">
    <property type="entry name" value="Dimeric_a/b-barrel"/>
</dbReference>
<dbReference type="PANTHER" id="PTHR35174:SF3">
    <property type="entry name" value="BLL7171 PROTEIN"/>
    <property type="match status" value="1"/>
</dbReference>
<keyword evidence="4" id="KW-1185">Reference proteome</keyword>